<dbReference type="RefSeq" id="XP_069231147.1">
    <property type="nucleotide sequence ID" value="XM_069371861.1"/>
</dbReference>
<dbReference type="Gene3D" id="4.10.240.10">
    <property type="entry name" value="Zn(2)-C6 fungal-type DNA-binding domain"/>
    <property type="match status" value="1"/>
</dbReference>
<dbReference type="GO" id="GO:0045944">
    <property type="term" value="P:positive regulation of transcription by RNA polymerase II"/>
    <property type="evidence" value="ECO:0007669"/>
    <property type="project" value="TreeGrafter"/>
</dbReference>
<organism evidence="5 6">
    <name type="scientific">Cladosporium halotolerans</name>
    <dbReference type="NCBI Taxonomy" id="1052096"/>
    <lineage>
        <taxon>Eukaryota</taxon>
        <taxon>Fungi</taxon>
        <taxon>Dikarya</taxon>
        <taxon>Ascomycota</taxon>
        <taxon>Pezizomycotina</taxon>
        <taxon>Dothideomycetes</taxon>
        <taxon>Dothideomycetidae</taxon>
        <taxon>Cladosporiales</taxon>
        <taxon>Cladosporiaceae</taxon>
        <taxon>Cladosporium</taxon>
    </lineage>
</organism>
<evidence type="ECO:0000256" key="2">
    <source>
        <dbReference type="ARBA" id="ARBA00023242"/>
    </source>
</evidence>
<gene>
    <name evidence="5" type="ORF">WHR41_03255</name>
</gene>
<dbReference type="AlphaFoldDB" id="A0AB34KSP0"/>
<dbReference type="GO" id="GO:0005634">
    <property type="term" value="C:nucleus"/>
    <property type="evidence" value="ECO:0007669"/>
    <property type="project" value="UniProtKB-SubCell"/>
</dbReference>
<feature type="compositionally biased region" description="Low complexity" evidence="3">
    <location>
        <begin position="177"/>
        <end position="186"/>
    </location>
</feature>
<dbReference type="GO" id="GO:0000976">
    <property type="term" value="F:transcription cis-regulatory region binding"/>
    <property type="evidence" value="ECO:0007669"/>
    <property type="project" value="TreeGrafter"/>
</dbReference>
<dbReference type="CDD" id="cd12148">
    <property type="entry name" value="fungal_TF_MHR"/>
    <property type="match status" value="1"/>
</dbReference>
<protein>
    <recommendedName>
        <fullName evidence="4">Zn(2)-C6 fungal-type domain-containing protein</fullName>
    </recommendedName>
</protein>
<dbReference type="Proteomes" id="UP000803884">
    <property type="component" value="Unassembled WGS sequence"/>
</dbReference>
<keyword evidence="6" id="KW-1185">Reference proteome</keyword>
<dbReference type="Pfam" id="PF11951">
    <property type="entry name" value="Fungal_trans_2"/>
    <property type="match status" value="1"/>
</dbReference>
<proteinExistence type="predicted"/>
<feature type="region of interest" description="Disordered" evidence="3">
    <location>
        <begin position="160"/>
        <end position="189"/>
    </location>
</feature>
<feature type="compositionally biased region" description="Basic and acidic residues" evidence="3">
    <location>
        <begin position="227"/>
        <end position="241"/>
    </location>
</feature>
<comment type="subcellular location">
    <subcellularLocation>
        <location evidence="1">Nucleus</location>
    </subcellularLocation>
</comment>
<keyword evidence="2" id="KW-0539">Nucleus</keyword>
<evidence type="ECO:0000256" key="3">
    <source>
        <dbReference type="SAM" id="MobiDB-lite"/>
    </source>
</evidence>
<dbReference type="InterPro" id="IPR001138">
    <property type="entry name" value="Zn2Cys6_DnaBD"/>
</dbReference>
<dbReference type="SUPFAM" id="SSF57701">
    <property type="entry name" value="Zn2/Cys6 DNA-binding domain"/>
    <property type="match status" value="1"/>
</dbReference>
<accession>A0AB34KSP0</accession>
<dbReference type="PANTHER" id="PTHR37534:SF9">
    <property type="entry name" value="ZN(II)2CYS6 TRANSCRIPTION FACTOR (EUROFUNG)"/>
    <property type="match status" value="1"/>
</dbReference>
<evidence type="ECO:0000313" key="6">
    <source>
        <dbReference type="Proteomes" id="UP000803884"/>
    </source>
</evidence>
<dbReference type="PANTHER" id="PTHR37534">
    <property type="entry name" value="TRANSCRIPTIONAL ACTIVATOR PROTEIN UGA3"/>
    <property type="match status" value="1"/>
</dbReference>
<dbReference type="PROSITE" id="PS00463">
    <property type="entry name" value="ZN2_CY6_FUNGAL_1"/>
    <property type="match status" value="1"/>
</dbReference>
<dbReference type="InterPro" id="IPR036864">
    <property type="entry name" value="Zn2-C6_fun-type_DNA-bd_sf"/>
</dbReference>
<dbReference type="Pfam" id="PF00172">
    <property type="entry name" value="Zn_clus"/>
    <property type="match status" value="1"/>
</dbReference>
<dbReference type="GeneID" id="96004699"/>
<dbReference type="CDD" id="cd00067">
    <property type="entry name" value="GAL4"/>
    <property type="match status" value="1"/>
</dbReference>
<feature type="region of interest" description="Disordered" evidence="3">
    <location>
        <begin position="202"/>
        <end position="269"/>
    </location>
</feature>
<comment type="caution">
    <text evidence="5">The sequence shown here is derived from an EMBL/GenBank/DDBJ whole genome shotgun (WGS) entry which is preliminary data.</text>
</comment>
<feature type="domain" description="Zn(2)-C6 fungal-type" evidence="4">
    <location>
        <begin position="8"/>
        <end position="36"/>
    </location>
</feature>
<dbReference type="SMART" id="SM00066">
    <property type="entry name" value="GAL4"/>
    <property type="match status" value="1"/>
</dbReference>
<evidence type="ECO:0000256" key="1">
    <source>
        <dbReference type="ARBA" id="ARBA00004123"/>
    </source>
</evidence>
<dbReference type="GO" id="GO:0000981">
    <property type="term" value="F:DNA-binding transcription factor activity, RNA polymerase II-specific"/>
    <property type="evidence" value="ECO:0007669"/>
    <property type="project" value="InterPro"/>
</dbReference>
<reference evidence="5 6" key="1">
    <citation type="journal article" date="2020" name="Microbiol. Resour. Announc.">
        <title>Draft Genome Sequence of a Cladosporium Species Isolated from the Mesophotic Ascidian Didemnum maculosum.</title>
        <authorList>
            <person name="Gioti A."/>
            <person name="Siaperas R."/>
            <person name="Nikolaivits E."/>
            <person name="Le Goff G."/>
            <person name="Ouazzani J."/>
            <person name="Kotoulas G."/>
            <person name="Topakas E."/>
        </authorList>
    </citation>
    <scope>NUCLEOTIDE SEQUENCE [LARGE SCALE GENOMIC DNA]</scope>
    <source>
        <strain evidence="5 6">TM138-S3</strain>
    </source>
</reference>
<evidence type="ECO:0000313" key="5">
    <source>
        <dbReference type="EMBL" id="KAL1588042.1"/>
    </source>
</evidence>
<evidence type="ECO:0000259" key="4">
    <source>
        <dbReference type="PROSITE" id="PS50048"/>
    </source>
</evidence>
<sequence>MAPRSRTGCLTCRQRKLKCSEERPICAQCAKARRECIPSSGITFRHQQNPSMNGDPVSRESLKNFYGYKETFGRDSVWVPVPQELTFITTNNPYDDEDGSGHPPPVMDDSLVHNGMNFDANRDTSDGELARQLAQAAYPAYATHGLEALSAVASQDQYNYAPPPAPMGAHDAAASMQHPSSPQQSHETISQSLDSLLNVQATQPSLTSPPPNIDPRLHSVDPTQQQQHHEPPLEQQHHDQTPIHVRSSSYTPVRPPSLLSQGTTGGRSSIRDPELAFLMRDYSEHAGAWMDLFDLGQFFAMTVPILAVDCPLLLYSCAALSAKSLARIGRDDPESDDEASAQSRKRTALWPGAPLDVEGWAHKGRENYDVAISLLRQALMGVSTPQPSSLPEDVTAEMASVAQGTPLPNTDSDELVAATAVLCVYEFLDASGSEWSRHLDGAKSLFDVAKEKTIPLTREPEPVSLARQVHERLSGHTPDTDSLARKGPSKGRTAVYWNFARQDMLSAFINNTSTRLDPTDTHTWQNAGLHFLPATGHLCPSNPSHPAFSPDTAMPDDTIANALIHLLGKLVNFISAGDAPASSLPTSPLGIRQQTLLTTWRSLDAQLRAWHDGLPPSFRPIALGTDPATRLEERWFPRPLCASAMQSYHFARIQLLLNKPHTSTGEGAEAAQAPGSSLAARHASYASILQQSRFHAREIVAISLGRTDEGARIHSVQPLWTAGLVLGDSGGDGDGQVGEETAMWRRTVLGLLRGVERDMGWASGYRVRNLREVWGEV</sequence>
<dbReference type="GO" id="GO:0008270">
    <property type="term" value="F:zinc ion binding"/>
    <property type="evidence" value="ECO:0007669"/>
    <property type="project" value="InterPro"/>
</dbReference>
<dbReference type="PROSITE" id="PS50048">
    <property type="entry name" value="ZN2_CY6_FUNGAL_2"/>
    <property type="match status" value="1"/>
</dbReference>
<dbReference type="EMBL" id="JAAQHG020000008">
    <property type="protein sequence ID" value="KAL1588042.1"/>
    <property type="molecule type" value="Genomic_DNA"/>
</dbReference>
<dbReference type="InterPro" id="IPR021858">
    <property type="entry name" value="Fun_TF"/>
</dbReference>
<name>A0AB34KSP0_9PEZI</name>